<dbReference type="PIRSF" id="PIRSF000705">
    <property type="entry name" value="DNK"/>
    <property type="match status" value="1"/>
</dbReference>
<evidence type="ECO:0000256" key="2">
    <source>
        <dbReference type="ARBA" id="ARBA00022679"/>
    </source>
</evidence>
<keyword evidence="3 7" id="KW-0547">Nucleotide-binding</keyword>
<dbReference type="SUPFAM" id="SSF52540">
    <property type="entry name" value="P-loop containing nucleoside triphosphate hydrolases"/>
    <property type="match status" value="1"/>
</dbReference>
<reference evidence="10" key="1">
    <citation type="submission" date="2016-10" db="EMBL/GenBank/DDBJ databases">
        <authorList>
            <person name="Varghese N."/>
            <person name="Submissions S."/>
        </authorList>
    </citation>
    <scope>NUCLEOTIDE SEQUENCE [LARGE SCALE GENOMIC DNA]</scope>
    <source>
        <strain evidence="10">DSM 11706</strain>
    </source>
</reference>
<evidence type="ECO:0000256" key="7">
    <source>
        <dbReference type="PIRSR" id="PIRSR000705-3"/>
    </source>
</evidence>
<name>A0A1I6BEC2_9BACI</name>
<protein>
    <submittedName>
        <fullName evidence="9">Deoxyguanosine kinase</fullName>
    </submittedName>
</protein>
<dbReference type="PANTHER" id="PTHR10513">
    <property type="entry name" value="DEOXYNUCLEOSIDE KINASE"/>
    <property type="match status" value="1"/>
</dbReference>
<dbReference type="InterPro" id="IPR031314">
    <property type="entry name" value="DNK_dom"/>
</dbReference>
<dbReference type="EMBL" id="FOXU01000015">
    <property type="protein sequence ID" value="SFQ79298.1"/>
    <property type="molecule type" value="Genomic_DNA"/>
</dbReference>
<evidence type="ECO:0000256" key="6">
    <source>
        <dbReference type="PIRSR" id="PIRSR000705-1"/>
    </source>
</evidence>
<dbReference type="PANTHER" id="PTHR10513:SF46">
    <property type="entry name" value="DEOXYGUANOSINE KINASE"/>
    <property type="match status" value="1"/>
</dbReference>
<keyword evidence="4 9" id="KW-0418">Kinase</keyword>
<evidence type="ECO:0000256" key="1">
    <source>
        <dbReference type="ARBA" id="ARBA00007420"/>
    </source>
</evidence>
<keyword evidence="2" id="KW-0808">Transferase</keyword>
<dbReference type="FunFam" id="3.40.50.300:FF:000659">
    <property type="entry name" value="Deoxyguanosine kinase"/>
    <property type="match status" value="1"/>
</dbReference>
<dbReference type="Pfam" id="PF01712">
    <property type="entry name" value="dNK"/>
    <property type="match status" value="1"/>
</dbReference>
<evidence type="ECO:0000256" key="5">
    <source>
        <dbReference type="ARBA" id="ARBA00022840"/>
    </source>
</evidence>
<dbReference type="InterPro" id="IPR050566">
    <property type="entry name" value="Deoxyribonucleoside_kinase"/>
</dbReference>
<gene>
    <name evidence="9" type="ORF">SAMN05421670_0419</name>
</gene>
<sequence length="210" mass="24620">MSIPFITVEGPIGVGKTSLAKAISAKYQFALLKEIVDENPFLNKFYEDIAEWSFQTEMFFLCNRYKQLSDIEKKYLSKENPVVADYHIFKNLIFAKRTLSEVEYEKYESIYQILTKDMPVPNMVIYIDASIDVLLSRIDMRGRDFEKKISPDYLEQLSADYRMFIDDFEQKHPEVPVLRISGNEIDFVQNGKDLQIILEKVDATLHKRSY</sequence>
<evidence type="ECO:0000256" key="3">
    <source>
        <dbReference type="ARBA" id="ARBA00022741"/>
    </source>
</evidence>
<dbReference type="AlphaFoldDB" id="A0A1I6BEC2"/>
<dbReference type="Proteomes" id="UP000198734">
    <property type="component" value="Unassembled WGS sequence"/>
</dbReference>
<keyword evidence="5 7" id="KW-0067">ATP-binding</keyword>
<feature type="binding site" evidence="7">
    <location>
        <begin position="10"/>
        <end position="18"/>
    </location>
    <ligand>
        <name>ATP</name>
        <dbReference type="ChEBI" id="CHEBI:30616"/>
    </ligand>
</feature>
<dbReference type="OrthoDB" id="9776634at2"/>
<accession>A0A1I6BEC2</accession>
<feature type="active site" description="Proton acceptor" evidence="6">
    <location>
        <position position="85"/>
    </location>
</feature>
<evidence type="ECO:0000313" key="10">
    <source>
        <dbReference type="Proteomes" id="UP000198734"/>
    </source>
</evidence>
<dbReference type="GO" id="GO:0019136">
    <property type="term" value="F:deoxynucleoside kinase activity"/>
    <property type="evidence" value="ECO:0007669"/>
    <property type="project" value="InterPro"/>
</dbReference>
<feature type="binding site" evidence="7">
    <location>
        <begin position="137"/>
        <end position="141"/>
    </location>
    <ligand>
        <name>ATP</name>
        <dbReference type="ChEBI" id="CHEBI:30616"/>
    </ligand>
</feature>
<evidence type="ECO:0000259" key="8">
    <source>
        <dbReference type="Pfam" id="PF01712"/>
    </source>
</evidence>
<dbReference type="STRING" id="126156.SAMN05421670_0419"/>
<proteinExistence type="inferred from homology"/>
<dbReference type="GO" id="GO:0005524">
    <property type="term" value="F:ATP binding"/>
    <property type="evidence" value="ECO:0007669"/>
    <property type="project" value="UniProtKB-KW"/>
</dbReference>
<dbReference type="InterPro" id="IPR002624">
    <property type="entry name" value="DCK/DGK"/>
</dbReference>
<dbReference type="CDD" id="cd01673">
    <property type="entry name" value="dNK"/>
    <property type="match status" value="1"/>
</dbReference>
<comment type="similarity">
    <text evidence="1">Belongs to the DCK/DGK family.</text>
</comment>
<dbReference type="Gene3D" id="3.40.50.300">
    <property type="entry name" value="P-loop containing nucleotide triphosphate hydrolases"/>
    <property type="match status" value="1"/>
</dbReference>
<evidence type="ECO:0000256" key="4">
    <source>
        <dbReference type="ARBA" id="ARBA00022777"/>
    </source>
</evidence>
<feature type="domain" description="Deoxynucleoside kinase" evidence="8">
    <location>
        <begin position="6"/>
        <end position="203"/>
    </location>
</feature>
<dbReference type="GO" id="GO:0005737">
    <property type="term" value="C:cytoplasm"/>
    <property type="evidence" value="ECO:0007669"/>
    <property type="project" value="TreeGrafter"/>
</dbReference>
<dbReference type="RefSeq" id="WP_093538735.1">
    <property type="nucleotide sequence ID" value="NZ_CP183885.1"/>
</dbReference>
<keyword evidence="10" id="KW-1185">Reference proteome</keyword>
<dbReference type="InterPro" id="IPR027417">
    <property type="entry name" value="P-loop_NTPase"/>
</dbReference>
<evidence type="ECO:0000313" key="9">
    <source>
        <dbReference type="EMBL" id="SFQ79298.1"/>
    </source>
</evidence>
<organism evidence="9 10">
    <name type="scientific">Psychrobacillus psychrotolerans</name>
    <dbReference type="NCBI Taxonomy" id="126156"/>
    <lineage>
        <taxon>Bacteria</taxon>
        <taxon>Bacillati</taxon>
        <taxon>Bacillota</taxon>
        <taxon>Bacilli</taxon>
        <taxon>Bacillales</taxon>
        <taxon>Bacillaceae</taxon>
        <taxon>Psychrobacillus</taxon>
    </lineage>
</organism>